<organism evidence="1 2">
    <name type="scientific">Meloidogyne graminicola</name>
    <dbReference type="NCBI Taxonomy" id="189291"/>
    <lineage>
        <taxon>Eukaryota</taxon>
        <taxon>Metazoa</taxon>
        <taxon>Ecdysozoa</taxon>
        <taxon>Nematoda</taxon>
        <taxon>Chromadorea</taxon>
        <taxon>Rhabditida</taxon>
        <taxon>Tylenchina</taxon>
        <taxon>Tylenchomorpha</taxon>
        <taxon>Tylenchoidea</taxon>
        <taxon>Meloidogynidae</taxon>
        <taxon>Meloidogyninae</taxon>
        <taxon>Meloidogyne</taxon>
    </lineage>
</organism>
<dbReference type="EMBL" id="JABEBT010000022">
    <property type="protein sequence ID" value="KAF7637166.1"/>
    <property type="molecule type" value="Genomic_DNA"/>
</dbReference>
<name>A0A8S9ZV53_9BILA</name>
<reference evidence="1" key="1">
    <citation type="journal article" date="2020" name="Ecol. Evol.">
        <title>Genome structure and content of the rice root-knot nematode (Meloidogyne graminicola).</title>
        <authorList>
            <person name="Phan N.T."/>
            <person name="Danchin E.G.J."/>
            <person name="Klopp C."/>
            <person name="Perfus-Barbeoch L."/>
            <person name="Kozlowski D.K."/>
            <person name="Koutsovoulos G.D."/>
            <person name="Lopez-Roques C."/>
            <person name="Bouchez O."/>
            <person name="Zahm M."/>
            <person name="Besnard G."/>
            <person name="Bellafiore S."/>
        </authorList>
    </citation>
    <scope>NUCLEOTIDE SEQUENCE</scope>
    <source>
        <strain evidence="1">VN-18</strain>
    </source>
</reference>
<keyword evidence="2" id="KW-1185">Reference proteome</keyword>
<comment type="caution">
    <text evidence="1">The sequence shown here is derived from an EMBL/GenBank/DDBJ whole genome shotgun (WGS) entry which is preliminary data.</text>
</comment>
<dbReference type="AlphaFoldDB" id="A0A8S9ZV53"/>
<proteinExistence type="predicted"/>
<evidence type="ECO:0000313" key="2">
    <source>
        <dbReference type="Proteomes" id="UP000605970"/>
    </source>
</evidence>
<dbReference type="Proteomes" id="UP000605970">
    <property type="component" value="Unassembled WGS sequence"/>
</dbReference>
<dbReference type="OrthoDB" id="9930272at2759"/>
<evidence type="ECO:0000313" key="1">
    <source>
        <dbReference type="EMBL" id="KAF7637166.1"/>
    </source>
</evidence>
<gene>
    <name evidence="1" type="ORF">Mgra_00003337</name>
</gene>
<protein>
    <submittedName>
        <fullName evidence="1">Uncharacterized protein</fullName>
    </submittedName>
</protein>
<sequence>MSLFEWTIEVDGIGDVLSGEALNLMEEINESNEIPRIELSDMLAEHSSHPEPSLKVSSTTNSSTLSKNEIKPCILFKLISKISDSNNWSILNIPFKINYFGHCRHFLIICSKKKAFKPYYLMTTTIKGKRWTPQWKQLKLNADGISIKEDGTRIWRIFNSAGFAPISKIDNLIWPSSIFSKNSNWYQMTSRNEGNLLQVVLTSQHAWYLTDRGVFVQMFLPDSGIGFWYRTQEDNELDKFVEITATDEAVWGLNNFGMVSARVGLRRCPMGIDWANLNSQPKKFVSIAIYERIGFGLDVHGVIWLIQGVALESPFGVGSWFNCSPLQINTLPKMSPTTEWRINVGSVGIFVNIGNALLYLSEPFKKKKKTRKFYFLGQKKCPNVHFREVRHLHGVN</sequence>
<accession>A0A8S9ZV53</accession>